<evidence type="ECO:0000313" key="1">
    <source>
        <dbReference type="EMBL" id="KAJ3780423.1"/>
    </source>
</evidence>
<keyword evidence="2" id="KW-1185">Reference proteome</keyword>
<dbReference type="EMBL" id="MU793744">
    <property type="protein sequence ID" value="KAJ3780423.1"/>
    <property type="molecule type" value="Genomic_DNA"/>
</dbReference>
<feature type="non-terminal residue" evidence="1">
    <location>
        <position position="1"/>
    </location>
</feature>
<organism evidence="1 2">
    <name type="scientific">Lentinula aff. detonsa</name>
    <dbReference type="NCBI Taxonomy" id="2804958"/>
    <lineage>
        <taxon>Eukaryota</taxon>
        <taxon>Fungi</taxon>
        <taxon>Dikarya</taxon>
        <taxon>Basidiomycota</taxon>
        <taxon>Agaricomycotina</taxon>
        <taxon>Agaricomycetes</taxon>
        <taxon>Agaricomycetidae</taxon>
        <taxon>Agaricales</taxon>
        <taxon>Marasmiineae</taxon>
        <taxon>Omphalotaceae</taxon>
        <taxon>Lentinula</taxon>
    </lineage>
</organism>
<evidence type="ECO:0000313" key="2">
    <source>
        <dbReference type="Proteomes" id="UP001163798"/>
    </source>
</evidence>
<proteinExistence type="predicted"/>
<sequence>KFGDPLAEQLEYLLTKSSPYPSEDGDEYMAVDRFCAVKISPTEHLLIDSAGEGTEYVMHGRTLQNPDFRPVEWFLRERGMSLKDNPGTTCGSMGDPRGKRVSQILNAAKQYP</sequence>
<comment type="caution">
    <text evidence="1">The sequence shown here is derived from an EMBL/GenBank/DDBJ whole genome shotgun (WGS) entry which is preliminary data.</text>
</comment>
<gene>
    <name evidence="1" type="ORF">GGU10DRAFT_250131</name>
</gene>
<feature type="non-terminal residue" evidence="1">
    <location>
        <position position="112"/>
    </location>
</feature>
<dbReference type="Proteomes" id="UP001163798">
    <property type="component" value="Unassembled WGS sequence"/>
</dbReference>
<reference evidence="1" key="1">
    <citation type="submission" date="2022-08" db="EMBL/GenBank/DDBJ databases">
        <authorList>
            <consortium name="DOE Joint Genome Institute"/>
            <person name="Min B."/>
            <person name="Riley R."/>
            <person name="Sierra-Patev S."/>
            <person name="Naranjo-Ortiz M."/>
            <person name="Looney B."/>
            <person name="Konkel Z."/>
            <person name="Slot J.C."/>
            <person name="Sakamoto Y."/>
            <person name="Steenwyk J.L."/>
            <person name="Rokas A."/>
            <person name="Carro J."/>
            <person name="Camarero S."/>
            <person name="Ferreira P."/>
            <person name="Molpeceres G."/>
            <person name="Ruiz-Duenas F.J."/>
            <person name="Serrano A."/>
            <person name="Henrissat B."/>
            <person name="Drula E."/>
            <person name="Hughes K.W."/>
            <person name="Mata J.L."/>
            <person name="Ishikawa N.K."/>
            <person name="Vargas-Isla R."/>
            <person name="Ushijima S."/>
            <person name="Smith C.A."/>
            <person name="Ahrendt S."/>
            <person name="Andreopoulos W."/>
            <person name="He G."/>
            <person name="Labutti K."/>
            <person name="Lipzen A."/>
            <person name="Ng V."/>
            <person name="Sandor L."/>
            <person name="Barry K."/>
            <person name="Martinez A.T."/>
            <person name="Xiao Y."/>
            <person name="Gibbons J.G."/>
            <person name="Terashima K."/>
            <person name="Hibbett D.S."/>
            <person name="Grigoriev I.V."/>
        </authorList>
    </citation>
    <scope>NUCLEOTIDE SEQUENCE</scope>
    <source>
        <strain evidence="1">TFB10291</strain>
    </source>
</reference>
<name>A0AA38NIV6_9AGAR</name>
<accession>A0AA38NIV6</accession>
<dbReference type="AlphaFoldDB" id="A0AA38NIV6"/>
<protein>
    <submittedName>
        <fullName evidence="1">Uncharacterized protein</fullName>
    </submittedName>
</protein>